<evidence type="ECO:0000256" key="3">
    <source>
        <dbReference type="ARBA" id="ARBA00007931"/>
    </source>
</evidence>
<comment type="cofactor">
    <cofactor evidence="1">
        <name>Zn(2+)</name>
        <dbReference type="ChEBI" id="CHEBI:29105"/>
    </cofactor>
</comment>
<accession>A0A1H9QMI7</accession>
<evidence type="ECO:0000256" key="8">
    <source>
        <dbReference type="ARBA" id="ARBA00022801"/>
    </source>
</evidence>
<evidence type="ECO:0000256" key="9">
    <source>
        <dbReference type="ARBA" id="ARBA00022833"/>
    </source>
</evidence>
<evidence type="ECO:0000256" key="12">
    <source>
        <dbReference type="ARBA" id="ARBA00023136"/>
    </source>
</evidence>
<evidence type="ECO:0000313" key="18">
    <source>
        <dbReference type="Proteomes" id="UP000199135"/>
    </source>
</evidence>
<evidence type="ECO:0000256" key="2">
    <source>
        <dbReference type="ARBA" id="ARBA00004651"/>
    </source>
</evidence>
<protein>
    <submittedName>
        <fullName evidence="16">Zn-dependent protease (Includes SpoIVFB)</fullName>
    </submittedName>
</protein>
<organism evidence="16 17">
    <name type="scientific">Parafannyhessea umbonata</name>
    <dbReference type="NCBI Taxonomy" id="604330"/>
    <lineage>
        <taxon>Bacteria</taxon>
        <taxon>Bacillati</taxon>
        <taxon>Actinomycetota</taxon>
        <taxon>Coriobacteriia</taxon>
        <taxon>Coriobacteriales</taxon>
        <taxon>Atopobiaceae</taxon>
        <taxon>Parafannyhessea</taxon>
    </lineage>
</organism>
<keyword evidence="4" id="KW-1003">Cell membrane</keyword>
<gene>
    <name evidence="16" type="ORF">SAMN05216446_1485</name>
    <name evidence="15" type="ORF">SAMN05216447_1079</name>
</gene>
<keyword evidence="12 13" id="KW-0472">Membrane</keyword>
<evidence type="ECO:0000256" key="4">
    <source>
        <dbReference type="ARBA" id="ARBA00022475"/>
    </source>
</evidence>
<reference evidence="16" key="1">
    <citation type="submission" date="2016-10" db="EMBL/GenBank/DDBJ databases">
        <authorList>
            <person name="de Groot N.N."/>
        </authorList>
    </citation>
    <scope>NUCLEOTIDE SEQUENCE [LARGE SCALE GENOMIC DNA]</scope>
    <source>
        <strain evidence="16">KHGC19</strain>
    </source>
</reference>
<feature type="transmembrane region" description="Helical" evidence="13">
    <location>
        <begin position="95"/>
        <end position="116"/>
    </location>
</feature>
<evidence type="ECO:0000256" key="13">
    <source>
        <dbReference type="SAM" id="Phobius"/>
    </source>
</evidence>
<feature type="transmembrane region" description="Helical" evidence="13">
    <location>
        <begin position="60"/>
        <end position="83"/>
    </location>
</feature>
<feature type="domain" description="Peptidase M50" evidence="14">
    <location>
        <begin position="128"/>
        <end position="191"/>
    </location>
</feature>
<evidence type="ECO:0000256" key="1">
    <source>
        <dbReference type="ARBA" id="ARBA00001947"/>
    </source>
</evidence>
<dbReference type="InterPro" id="IPR052348">
    <property type="entry name" value="Metallopeptidase_M50B"/>
</dbReference>
<keyword evidence="11" id="KW-0482">Metalloprotease</keyword>
<evidence type="ECO:0000256" key="6">
    <source>
        <dbReference type="ARBA" id="ARBA00022692"/>
    </source>
</evidence>
<dbReference type="EMBL" id="FOGP01000005">
    <property type="protein sequence ID" value="SER61682.1"/>
    <property type="molecule type" value="Genomic_DNA"/>
</dbReference>
<dbReference type="GO" id="GO:0006508">
    <property type="term" value="P:proteolysis"/>
    <property type="evidence" value="ECO:0007669"/>
    <property type="project" value="UniProtKB-KW"/>
</dbReference>
<evidence type="ECO:0000313" key="16">
    <source>
        <dbReference type="EMBL" id="SER61682.1"/>
    </source>
</evidence>
<evidence type="ECO:0000256" key="11">
    <source>
        <dbReference type="ARBA" id="ARBA00023049"/>
    </source>
</evidence>
<dbReference type="GO" id="GO:0046872">
    <property type="term" value="F:metal ion binding"/>
    <property type="evidence" value="ECO:0007669"/>
    <property type="project" value="UniProtKB-KW"/>
</dbReference>
<name>A0A1H9QMI7_9ACTN</name>
<dbReference type="PANTHER" id="PTHR35864:SF1">
    <property type="entry name" value="ZINC METALLOPROTEASE YWHC-RELATED"/>
    <property type="match status" value="1"/>
</dbReference>
<dbReference type="Proteomes" id="UP000199135">
    <property type="component" value="Unassembled WGS sequence"/>
</dbReference>
<dbReference type="AlphaFoldDB" id="A0A1H9QMI7"/>
<keyword evidence="8" id="KW-0378">Hydrolase</keyword>
<dbReference type="InterPro" id="IPR044537">
    <property type="entry name" value="Rip2-like"/>
</dbReference>
<dbReference type="Proteomes" id="UP000199128">
    <property type="component" value="Unassembled WGS sequence"/>
</dbReference>
<dbReference type="InterPro" id="IPR008915">
    <property type="entry name" value="Peptidase_M50"/>
</dbReference>
<dbReference type="GO" id="GO:0008237">
    <property type="term" value="F:metallopeptidase activity"/>
    <property type="evidence" value="ECO:0007669"/>
    <property type="project" value="UniProtKB-KW"/>
</dbReference>
<comment type="similarity">
    <text evidence="3">Belongs to the peptidase M50B family.</text>
</comment>
<keyword evidence="5 16" id="KW-0645">Protease</keyword>
<sequence>MLNSASIIRAVVSLAIVVVSVVLHEVAHAWAAYRLGDDTAKRAGRISLNPARHLDPFGSVVLPLLMSLVGGPVFAFAIPVPYNPNNLRKPKRDEVFVALAGPACNFIQAVVGSLAFRALDAAWTGDLLGYQLLSVVASYVYINLTLMFFNLIPLPPLDGSSIISPLLDGEARRTYYRVQRYSMPILLVALYVLPSVLGFDPVGQLLYCTAGSAYSFLMGA</sequence>
<keyword evidence="18" id="KW-1185">Reference proteome</keyword>
<proteinExistence type="inferred from homology"/>
<keyword evidence="7" id="KW-0479">Metal-binding</keyword>
<keyword evidence="6 13" id="KW-0812">Transmembrane</keyword>
<keyword evidence="10 13" id="KW-1133">Transmembrane helix</keyword>
<evidence type="ECO:0000256" key="5">
    <source>
        <dbReference type="ARBA" id="ARBA00022670"/>
    </source>
</evidence>
<dbReference type="EMBL" id="FNWT01000007">
    <property type="protein sequence ID" value="SEH60393.1"/>
    <property type="molecule type" value="Genomic_DNA"/>
</dbReference>
<feature type="transmembrane region" description="Helical" evidence="13">
    <location>
        <begin position="181"/>
        <end position="199"/>
    </location>
</feature>
<feature type="domain" description="Peptidase M50" evidence="14">
    <location>
        <begin position="14"/>
        <end position="115"/>
    </location>
</feature>
<feature type="transmembrane region" description="Helical" evidence="13">
    <location>
        <begin position="128"/>
        <end position="152"/>
    </location>
</feature>
<evidence type="ECO:0000313" key="17">
    <source>
        <dbReference type="Proteomes" id="UP000199128"/>
    </source>
</evidence>
<evidence type="ECO:0000313" key="15">
    <source>
        <dbReference type="EMBL" id="SEH60393.1"/>
    </source>
</evidence>
<comment type="subcellular location">
    <subcellularLocation>
        <location evidence="2">Cell membrane</location>
        <topology evidence="2">Multi-pass membrane protein</topology>
    </subcellularLocation>
</comment>
<reference evidence="17 18" key="2">
    <citation type="submission" date="2016-10" db="EMBL/GenBank/DDBJ databases">
        <authorList>
            <person name="Varghese N."/>
            <person name="Submissions S."/>
        </authorList>
    </citation>
    <scope>NUCLEOTIDE SEQUENCE [LARGE SCALE GENOMIC DNA]</scope>
    <source>
        <strain evidence="17">KHGC19</strain>
        <strain evidence="15 18">WCP15</strain>
    </source>
</reference>
<dbReference type="GO" id="GO:0005886">
    <property type="term" value="C:plasma membrane"/>
    <property type="evidence" value="ECO:0007669"/>
    <property type="project" value="UniProtKB-SubCell"/>
</dbReference>
<evidence type="ECO:0000256" key="7">
    <source>
        <dbReference type="ARBA" id="ARBA00022723"/>
    </source>
</evidence>
<evidence type="ECO:0000256" key="10">
    <source>
        <dbReference type="ARBA" id="ARBA00022989"/>
    </source>
</evidence>
<dbReference type="RefSeq" id="WP_078687681.1">
    <property type="nucleotide sequence ID" value="NZ_FNWT01000007.1"/>
</dbReference>
<evidence type="ECO:0000259" key="14">
    <source>
        <dbReference type="Pfam" id="PF02163"/>
    </source>
</evidence>
<dbReference type="CDD" id="cd06158">
    <property type="entry name" value="S2P-M50_like_1"/>
    <property type="match status" value="1"/>
</dbReference>
<dbReference type="Pfam" id="PF02163">
    <property type="entry name" value="Peptidase_M50"/>
    <property type="match status" value="2"/>
</dbReference>
<dbReference type="PANTHER" id="PTHR35864">
    <property type="entry name" value="ZINC METALLOPROTEASE MJ0611-RELATED"/>
    <property type="match status" value="1"/>
</dbReference>
<keyword evidence="9" id="KW-0862">Zinc</keyword>